<evidence type="ECO:0000313" key="7">
    <source>
        <dbReference type="Proteomes" id="UP001143981"/>
    </source>
</evidence>
<dbReference type="GO" id="GO:0004866">
    <property type="term" value="F:endopeptidase inhibitor activity"/>
    <property type="evidence" value="ECO:0007669"/>
    <property type="project" value="InterPro"/>
</dbReference>
<comment type="similarity">
    <text evidence="2">Belongs to the proteasome inhibitor PI31 family.</text>
</comment>
<evidence type="ECO:0000259" key="5">
    <source>
        <dbReference type="Pfam" id="PF08577"/>
    </source>
</evidence>
<reference evidence="6" key="1">
    <citation type="submission" date="2022-07" db="EMBL/GenBank/DDBJ databases">
        <title>Phylogenomic reconstructions and comparative analyses of Kickxellomycotina fungi.</title>
        <authorList>
            <person name="Reynolds N.K."/>
            <person name="Stajich J.E."/>
            <person name="Barry K."/>
            <person name="Grigoriev I.V."/>
            <person name="Crous P."/>
            <person name="Smith M.E."/>
        </authorList>
    </citation>
    <scope>NUCLEOTIDE SEQUENCE</scope>
    <source>
        <strain evidence="6">BCRC 34381</strain>
    </source>
</reference>
<dbReference type="EMBL" id="JANBOI010000156">
    <property type="protein sequence ID" value="KAJ1733221.1"/>
    <property type="molecule type" value="Genomic_DNA"/>
</dbReference>
<dbReference type="GO" id="GO:0043161">
    <property type="term" value="P:proteasome-mediated ubiquitin-dependent protein catabolic process"/>
    <property type="evidence" value="ECO:0007669"/>
    <property type="project" value="InterPro"/>
</dbReference>
<dbReference type="AlphaFoldDB" id="A0A9W7YFZ1"/>
<keyword evidence="7" id="KW-1185">Reference proteome</keyword>
<evidence type="ECO:0000256" key="3">
    <source>
        <dbReference type="ARBA" id="ARBA00022490"/>
    </source>
</evidence>
<evidence type="ECO:0000256" key="2">
    <source>
        <dbReference type="ARBA" id="ARBA00006405"/>
    </source>
</evidence>
<gene>
    <name evidence="6" type="ORF">LPJ61_001669</name>
</gene>
<keyword evidence="3" id="KW-0963">Cytoplasm</keyword>
<sequence>MQADSDDIVATAVHELLGDSPVQSAEDLVVALSLAVLGRLGFEPSERGAAWAPPGLPQGQHAAQLTYVNGSSEGEMVEAKWVAMGANVMLLVRPLAAGDGDVCSIQLPISALVAPTARFPCAVQDAGGVEALLAPDAVALATASIRNKLIDGTGPARSETLRAAPVAPAAPAAPEVPAAPLQLHPRPANRGTFPGVPSVGRGDLDPLDLTRGDFDEAGMLFGPGHPMFRQGGPPSSQNILPPGAVPPGARFDPIAPPLPGRGRGRDRFASGEPNPDAAGPPDSSWNFDI</sequence>
<dbReference type="InterPro" id="IPR013886">
    <property type="entry name" value="PI31_Prot_C"/>
</dbReference>
<protein>
    <recommendedName>
        <fullName evidence="5">PI31 proteasome regulator C-terminal domain-containing protein</fullName>
    </recommendedName>
</protein>
<dbReference type="GO" id="GO:0070628">
    <property type="term" value="F:proteasome binding"/>
    <property type="evidence" value="ECO:0007669"/>
    <property type="project" value="InterPro"/>
</dbReference>
<proteinExistence type="inferred from homology"/>
<dbReference type="InterPro" id="IPR045128">
    <property type="entry name" value="PI31-like"/>
</dbReference>
<comment type="caution">
    <text evidence="6">The sequence shown here is derived from an EMBL/GenBank/DDBJ whole genome shotgun (WGS) entry which is preliminary data.</text>
</comment>
<dbReference type="Proteomes" id="UP001143981">
    <property type="component" value="Unassembled WGS sequence"/>
</dbReference>
<feature type="region of interest" description="Disordered" evidence="4">
    <location>
        <begin position="228"/>
        <end position="289"/>
    </location>
</feature>
<feature type="region of interest" description="Disordered" evidence="4">
    <location>
        <begin position="179"/>
        <end position="201"/>
    </location>
</feature>
<dbReference type="Pfam" id="PF08577">
    <property type="entry name" value="PI31_Prot_C"/>
    <property type="match status" value="1"/>
</dbReference>
<name>A0A9W7YFZ1_9FUNG</name>
<organism evidence="6 7">
    <name type="scientific">Coemansia biformis</name>
    <dbReference type="NCBI Taxonomy" id="1286918"/>
    <lineage>
        <taxon>Eukaryota</taxon>
        <taxon>Fungi</taxon>
        <taxon>Fungi incertae sedis</taxon>
        <taxon>Zoopagomycota</taxon>
        <taxon>Kickxellomycotina</taxon>
        <taxon>Kickxellomycetes</taxon>
        <taxon>Kickxellales</taxon>
        <taxon>Kickxellaceae</taxon>
        <taxon>Coemansia</taxon>
    </lineage>
</organism>
<feature type="domain" description="PI31 proteasome regulator C-terminal" evidence="5">
    <location>
        <begin position="200"/>
        <end position="256"/>
    </location>
</feature>
<comment type="subcellular location">
    <subcellularLocation>
        <location evidence="1">Cytoplasm</location>
    </subcellularLocation>
</comment>
<evidence type="ECO:0000313" key="6">
    <source>
        <dbReference type="EMBL" id="KAJ1733221.1"/>
    </source>
</evidence>
<evidence type="ECO:0000256" key="4">
    <source>
        <dbReference type="SAM" id="MobiDB-lite"/>
    </source>
</evidence>
<accession>A0A9W7YFZ1</accession>
<dbReference type="PANTHER" id="PTHR13266">
    <property type="entry name" value="PROTEASOME INHIBITOR"/>
    <property type="match status" value="1"/>
</dbReference>
<dbReference type="GO" id="GO:0005737">
    <property type="term" value="C:cytoplasm"/>
    <property type="evidence" value="ECO:0007669"/>
    <property type="project" value="UniProtKB-SubCell"/>
</dbReference>
<dbReference type="OrthoDB" id="68090at2759"/>
<dbReference type="PANTHER" id="PTHR13266:SF1">
    <property type="entry name" value="PROTEASOME INHIBITOR PI31 SUBUNIT"/>
    <property type="match status" value="1"/>
</dbReference>
<evidence type="ECO:0000256" key="1">
    <source>
        <dbReference type="ARBA" id="ARBA00004496"/>
    </source>
</evidence>